<name>A0ABQ8UC13_9EUKA</name>
<dbReference type="PANTHER" id="PTHR23208:SF36">
    <property type="entry name" value="LYSOZYME-RELATED"/>
    <property type="match status" value="1"/>
</dbReference>
<dbReference type="CDD" id="cd06416">
    <property type="entry name" value="GH25_Lys1-like"/>
    <property type="match status" value="1"/>
</dbReference>
<dbReference type="PROSITE" id="PS51904">
    <property type="entry name" value="GLYCOSYL_HYDROL_F25_2"/>
    <property type="match status" value="1"/>
</dbReference>
<organism evidence="4 5">
    <name type="scientific">Paratrimastix pyriformis</name>
    <dbReference type="NCBI Taxonomy" id="342808"/>
    <lineage>
        <taxon>Eukaryota</taxon>
        <taxon>Metamonada</taxon>
        <taxon>Preaxostyla</taxon>
        <taxon>Paratrimastigidae</taxon>
        <taxon>Paratrimastix</taxon>
    </lineage>
</organism>
<dbReference type="SUPFAM" id="SSF51445">
    <property type="entry name" value="(Trans)glycosidases"/>
    <property type="match status" value="1"/>
</dbReference>
<sequence>MQKLLLAALFVGVAFATLGVDVSQNFYVPVFKCLHDNGYDFAIIRAYCSTGRPDDSSVHTVYNAWEGGMKHVDIYMFPCPKCGNPAGQVRDAIAHQRAYNTTYGMFWLDIEEPSYWMDQGSNRNFIQGLIDEARAEGQVVGIYTNLYQWSSIAGDWSGAAGYPLWWAYYDGSPSYDHWQNFGGWSKPAIKQFQGDATVCGADIDRNWYP</sequence>
<feature type="chain" id="PRO_5047402333" evidence="3">
    <location>
        <begin position="17"/>
        <end position="209"/>
    </location>
</feature>
<accession>A0ABQ8UC13</accession>
<dbReference type="GO" id="GO:0016787">
    <property type="term" value="F:hydrolase activity"/>
    <property type="evidence" value="ECO:0007669"/>
    <property type="project" value="UniProtKB-KW"/>
</dbReference>
<dbReference type="Gene3D" id="3.20.20.80">
    <property type="entry name" value="Glycosidases"/>
    <property type="match status" value="1"/>
</dbReference>
<dbReference type="InterPro" id="IPR051595">
    <property type="entry name" value="GH25_Enzymes"/>
</dbReference>
<dbReference type="InterPro" id="IPR002053">
    <property type="entry name" value="Glyco_hydro_25"/>
</dbReference>
<feature type="signal peptide" evidence="3">
    <location>
        <begin position="1"/>
        <end position="16"/>
    </location>
</feature>
<keyword evidence="2 3" id="KW-0732">Signal</keyword>
<dbReference type="Proteomes" id="UP001141327">
    <property type="component" value="Unassembled WGS sequence"/>
</dbReference>
<gene>
    <name evidence="4" type="ORF">PAPYR_7846</name>
</gene>
<dbReference type="InterPro" id="IPR017853">
    <property type="entry name" value="GH"/>
</dbReference>
<dbReference type="PANTHER" id="PTHR23208">
    <property type="entry name" value="LYSOZYME PROTEIN"/>
    <property type="match status" value="1"/>
</dbReference>
<dbReference type="EMBL" id="JAPMOS010000060">
    <property type="protein sequence ID" value="KAJ4456822.1"/>
    <property type="molecule type" value="Genomic_DNA"/>
</dbReference>
<evidence type="ECO:0000313" key="4">
    <source>
        <dbReference type="EMBL" id="KAJ4456822.1"/>
    </source>
</evidence>
<evidence type="ECO:0000256" key="2">
    <source>
        <dbReference type="ARBA" id="ARBA00022729"/>
    </source>
</evidence>
<comment type="caution">
    <text evidence="4">The sequence shown here is derived from an EMBL/GenBank/DDBJ whole genome shotgun (WGS) entry which is preliminary data.</text>
</comment>
<evidence type="ECO:0000256" key="1">
    <source>
        <dbReference type="ARBA" id="ARBA00010646"/>
    </source>
</evidence>
<proteinExistence type="inferred from homology"/>
<comment type="similarity">
    <text evidence="1">Belongs to the glycosyl hydrolase 25 family.</text>
</comment>
<evidence type="ECO:0000313" key="5">
    <source>
        <dbReference type="Proteomes" id="UP001141327"/>
    </source>
</evidence>
<keyword evidence="4" id="KW-0378">Hydrolase</keyword>
<protein>
    <submittedName>
        <fullName evidence="4">Glycoside hydrolase family 25 protein</fullName>
    </submittedName>
</protein>
<reference evidence="4" key="1">
    <citation type="journal article" date="2022" name="bioRxiv">
        <title>Genomics of Preaxostyla Flagellates Illuminates Evolutionary Transitions and the Path Towards Mitochondrial Loss.</title>
        <authorList>
            <person name="Novak L.V.F."/>
            <person name="Treitli S.C."/>
            <person name="Pyrih J."/>
            <person name="Halakuc P."/>
            <person name="Pipaliya S.V."/>
            <person name="Vacek V."/>
            <person name="Brzon O."/>
            <person name="Soukal P."/>
            <person name="Eme L."/>
            <person name="Dacks J.B."/>
            <person name="Karnkowska A."/>
            <person name="Elias M."/>
            <person name="Hampl V."/>
        </authorList>
    </citation>
    <scope>NUCLEOTIDE SEQUENCE</scope>
    <source>
        <strain evidence="4">RCP-MX</strain>
    </source>
</reference>
<dbReference type="Pfam" id="PF01183">
    <property type="entry name" value="Glyco_hydro_25"/>
    <property type="match status" value="1"/>
</dbReference>
<evidence type="ECO:0000256" key="3">
    <source>
        <dbReference type="SAM" id="SignalP"/>
    </source>
</evidence>
<keyword evidence="5" id="KW-1185">Reference proteome</keyword>